<dbReference type="InterPro" id="IPR036034">
    <property type="entry name" value="PDZ_sf"/>
</dbReference>
<keyword evidence="6" id="KW-1185">Reference proteome</keyword>
<keyword evidence="4" id="KW-0645">Protease</keyword>
<dbReference type="RefSeq" id="WP_109649404.1">
    <property type="nucleotide sequence ID" value="NZ_JACWLN010000001.1"/>
</dbReference>
<dbReference type="OrthoDB" id="9778516at2"/>
<keyword evidence="4" id="KW-0378">Hydrolase</keyword>
<dbReference type="Gene3D" id="2.60.40.3650">
    <property type="match status" value="1"/>
</dbReference>
<dbReference type="PIRSF" id="PIRSF016493">
    <property type="entry name" value="Glycyl_aminpptds"/>
    <property type="match status" value="1"/>
</dbReference>
<protein>
    <submittedName>
        <fullName evidence="3">M61 family metallopeptidase</fullName>
    </submittedName>
    <submittedName>
        <fullName evidence="4">Putative metalloprotease with PDZ domain</fullName>
    </submittedName>
</protein>
<dbReference type="InterPro" id="IPR024191">
    <property type="entry name" value="Peptidase_M61"/>
</dbReference>
<dbReference type="Gene3D" id="1.10.390.10">
    <property type="entry name" value="Neutral Protease Domain 2"/>
    <property type="match status" value="1"/>
</dbReference>
<dbReference type="InterPro" id="IPR007963">
    <property type="entry name" value="Peptidase_M61_catalytic"/>
</dbReference>
<evidence type="ECO:0000313" key="3">
    <source>
        <dbReference type="EMBL" id="MBD1259312.1"/>
    </source>
</evidence>
<dbReference type="Pfam" id="PF17899">
    <property type="entry name" value="Peptidase_M61_N"/>
    <property type="match status" value="1"/>
</dbReference>
<dbReference type="Proteomes" id="UP000651837">
    <property type="component" value="Unassembled WGS sequence"/>
</dbReference>
<keyword evidence="4" id="KW-0482">Metalloprotease</keyword>
<dbReference type="Proteomes" id="UP000245667">
    <property type="component" value="Unassembled WGS sequence"/>
</dbReference>
<dbReference type="Pfam" id="PF05299">
    <property type="entry name" value="Peptidase_M61"/>
    <property type="match status" value="1"/>
</dbReference>
<feature type="domain" description="Peptidase M61 N-terminal" evidence="2">
    <location>
        <begin position="20"/>
        <end position="184"/>
    </location>
</feature>
<evidence type="ECO:0000259" key="2">
    <source>
        <dbReference type="Pfam" id="PF17899"/>
    </source>
</evidence>
<organism evidence="4 5">
    <name type="scientific">Maribacter polysiphoniae</name>
    <dbReference type="NCBI Taxonomy" id="429344"/>
    <lineage>
        <taxon>Bacteria</taxon>
        <taxon>Pseudomonadati</taxon>
        <taxon>Bacteroidota</taxon>
        <taxon>Flavobacteriia</taxon>
        <taxon>Flavobacteriales</taxon>
        <taxon>Flavobacteriaceae</taxon>
        <taxon>Maribacter</taxon>
    </lineage>
</organism>
<dbReference type="EMBL" id="JACWLN010000001">
    <property type="protein sequence ID" value="MBD1259312.1"/>
    <property type="molecule type" value="Genomic_DNA"/>
</dbReference>
<name>A0A316E5S3_9FLAO</name>
<dbReference type="SUPFAM" id="SSF55486">
    <property type="entry name" value="Metalloproteases ('zincins'), catalytic domain"/>
    <property type="match status" value="1"/>
</dbReference>
<dbReference type="AlphaFoldDB" id="A0A316E5S3"/>
<dbReference type="InterPro" id="IPR027268">
    <property type="entry name" value="Peptidase_M4/M1_CTD_sf"/>
</dbReference>
<sequence>MKFLFPIFLFGSMLCAQTNHYEISFDNAVHHEAVVQGTFPELKNDTVAFRMSRSSPGRYALHEFAKNVYDFKATDSKGKGLQVLRPDPYQWQVVGHDGTITIHYTLFANRGGGTYSQVDETHAHLNIPATFMYVPSLKDRKIEVDFKVRKDLNWKVATQLPLVSGTTYSAPNLYYFMDSPTELSDFSVREFEVEDHGKKQKVRFVLHHNGTEEELDAYFENVKKVVLAEREVYGELPEFDYGTYTFLACYIPNASGDGMEHRNSTILTSTRPLANGGAERNIGTVSHEFFHAWNVERIRPKGLEPFDFEKANMSGALWFAEGFTSYYTQLNLCRAGIISPEKYVEGISGTFNYVWNSPARRFFNPVGMSYQAPFVDAATSVDPVNRENTFISYYSYGSVLGLALDLSLREEKLNLDDFMKQVWNTYGISEIPYTLENLQQALADYAGRDFADTFFDSYIYKSGMPDYKALLNAVGVTLAQDAEEPYFGAAVALNGDGHGEIRSNPKIGTPAYVAGLDKGVEITAINGQGFPDGQQFSAYIKGLQVGDTLKIVFNRYGVQKETNVVLASNPNYRLFLSEKEGAKVSKKQLQRRNEWLKTEEN</sequence>
<dbReference type="SUPFAM" id="SSF50156">
    <property type="entry name" value="PDZ domain-like"/>
    <property type="match status" value="1"/>
</dbReference>
<gene>
    <name evidence="3" type="ORF">HZY62_01825</name>
    <name evidence="4" type="ORF">LX92_01238</name>
</gene>
<proteinExistence type="predicted"/>
<comment type="caution">
    <text evidence="4">The sequence shown here is derived from an EMBL/GenBank/DDBJ whole genome shotgun (WGS) entry which is preliminary data.</text>
</comment>
<evidence type="ECO:0000313" key="4">
    <source>
        <dbReference type="EMBL" id="PWK24872.1"/>
    </source>
</evidence>
<accession>A0A316E5S3</accession>
<dbReference type="GO" id="GO:0008237">
    <property type="term" value="F:metallopeptidase activity"/>
    <property type="evidence" value="ECO:0007669"/>
    <property type="project" value="UniProtKB-KW"/>
</dbReference>
<dbReference type="GO" id="GO:0006508">
    <property type="term" value="P:proteolysis"/>
    <property type="evidence" value="ECO:0007669"/>
    <property type="project" value="UniProtKB-KW"/>
</dbReference>
<evidence type="ECO:0000313" key="6">
    <source>
        <dbReference type="Proteomes" id="UP000651837"/>
    </source>
</evidence>
<dbReference type="EMBL" id="QGGQ01000002">
    <property type="protein sequence ID" value="PWK24872.1"/>
    <property type="molecule type" value="Genomic_DNA"/>
</dbReference>
<dbReference type="Gene3D" id="2.30.42.10">
    <property type="match status" value="1"/>
</dbReference>
<reference evidence="4 5" key="1">
    <citation type="submission" date="2018-05" db="EMBL/GenBank/DDBJ databases">
        <title>Genomic Encyclopedia of Archaeal and Bacterial Type Strains, Phase II (KMG-II): from individual species to whole genera.</title>
        <authorList>
            <person name="Goeker M."/>
        </authorList>
    </citation>
    <scope>NUCLEOTIDE SEQUENCE [LARGE SCALE GENOMIC DNA]</scope>
    <source>
        <strain evidence="4 5">DSM 23514</strain>
    </source>
</reference>
<evidence type="ECO:0000259" key="1">
    <source>
        <dbReference type="Pfam" id="PF05299"/>
    </source>
</evidence>
<reference evidence="3 6" key="2">
    <citation type="submission" date="2020-07" db="EMBL/GenBank/DDBJ databases">
        <title>The draft genome sequence of Maribacter polysiphoniae KCTC 22021.</title>
        <authorList>
            <person name="Mu L."/>
        </authorList>
    </citation>
    <scope>NUCLEOTIDE SEQUENCE [LARGE SCALE GENOMIC DNA]</scope>
    <source>
        <strain evidence="3 6">KCTC 22021</strain>
    </source>
</reference>
<dbReference type="InterPro" id="IPR040756">
    <property type="entry name" value="Peptidase_M61_N"/>
</dbReference>
<feature type="domain" description="Peptidase M61 catalytic" evidence="1">
    <location>
        <begin position="282"/>
        <end position="399"/>
    </location>
</feature>
<evidence type="ECO:0000313" key="5">
    <source>
        <dbReference type="Proteomes" id="UP000245667"/>
    </source>
</evidence>